<feature type="coiled-coil region" evidence="3">
    <location>
        <begin position="46"/>
        <end position="73"/>
    </location>
</feature>
<accession>A0A3Q1EGP3</accession>
<dbReference type="PANTHER" id="PTHR23080:SF133">
    <property type="entry name" value="SI:CH211-262I1.5-RELATED"/>
    <property type="match status" value="1"/>
</dbReference>
<evidence type="ECO:0000259" key="5">
    <source>
        <dbReference type="Pfam" id="PF13613"/>
    </source>
</evidence>
<reference evidence="6" key="1">
    <citation type="submission" date="2025-08" db="UniProtKB">
        <authorList>
            <consortium name="Ensembl"/>
        </authorList>
    </citation>
    <scope>IDENTIFICATION</scope>
</reference>
<dbReference type="PANTHER" id="PTHR23080">
    <property type="entry name" value="THAP DOMAIN PROTEIN"/>
    <property type="match status" value="1"/>
</dbReference>
<evidence type="ECO:0000313" key="7">
    <source>
        <dbReference type="Proteomes" id="UP000257200"/>
    </source>
</evidence>
<dbReference type="STRING" id="80966.ENSAPOP00000002524"/>
<dbReference type="InterPro" id="IPR027806">
    <property type="entry name" value="HARBI1_dom"/>
</dbReference>
<keyword evidence="2" id="KW-0479">Metal-binding</keyword>
<feature type="domain" description="DDE Tnp4" evidence="4">
    <location>
        <begin position="213"/>
        <end position="381"/>
    </location>
</feature>
<dbReference type="Proteomes" id="UP000257200">
    <property type="component" value="Unplaced"/>
</dbReference>
<feature type="domain" description="Transposase Helix-turn-helix" evidence="5">
    <location>
        <begin position="133"/>
        <end position="183"/>
    </location>
</feature>
<dbReference type="GeneTree" id="ENSGT00940000164656"/>
<organism evidence="6 7">
    <name type="scientific">Acanthochromis polyacanthus</name>
    <name type="common">spiny chromis</name>
    <dbReference type="NCBI Taxonomy" id="80966"/>
    <lineage>
        <taxon>Eukaryota</taxon>
        <taxon>Metazoa</taxon>
        <taxon>Chordata</taxon>
        <taxon>Craniata</taxon>
        <taxon>Vertebrata</taxon>
        <taxon>Euteleostomi</taxon>
        <taxon>Actinopterygii</taxon>
        <taxon>Neopterygii</taxon>
        <taxon>Teleostei</taxon>
        <taxon>Neoteleostei</taxon>
        <taxon>Acanthomorphata</taxon>
        <taxon>Ovalentaria</taxon>
        <taxon>Pomacentridae</taxon>
        <taxon>Acanthochromis</taxon>
    </lineage>
</organism>
<name>A0A3Q1EGP3_9TELE</name>
<evidence type="ECO:0000256" key="3">
    <source>
        <dbReference type="SAM" id="Coils"/>
    </source>
</evidence>
<dbReference type="GO" id="GO:0046872">
    <property type="term" value="F:metal ion binding"/>
    <property type="evidence" value="ECO:0007669"/>
    <property type="project" value="UniProtKB-KW"/>
</dbReference>
<evidence type="ECO:0000259" key="4">
    <source>
        <dbReference type="Pfam" id="PF13359"/>
    </source>
</evidence>
<sequence>MTMKINATIKHDHYKTYLTHVSCSFFAEGDEEWNTTLERLEDKDQINTLKTELNLHKTEILTLNEQIKALECLTPERVYKSTIPRYFQYCTGFTYSQYNELCTFFQIPNSSESKEVNIPPALTYCKTNSYIKQMSLRQQLLMVLMKLRNNCDMKELAFKFGIDEPSVSIIFRAWVDYMYNKLASLSIWPHRDIITSQMPDKYKADYPTSFGILDCTELRIQKPSSLQLQSQTFSDYKSTNTLKALIACDPRGAVTFISTLFTGSISDREIFNQCGITTLLEGLIECGYLKKGDALMADKGFLIEKDVESLGLKLNIPPFNRSNVQMPVGDVLKTKKIAKHRVTVERAIAKIKKFKIVSGRIPNSILGNINEIWYVVSMLSNFQPHILQK</sequence>
<dbReference type="InterPro" id="IPR027805">
    <property type="entry name" value="Transposase_HTH_dom"/>
</dbReference>
<comment type="cofactor">
    <cofactor evidence="1">
        <name>a divalent metal cation</name>
        <dbReference type="ChEBI" id="CHEBI:60240"/>
    </cofactor>
</comment>
<reference evidence="6" key="2">
    <citation type="submission" date="2025-09" db="UniProtKB">
        <authorList>
            <consortium name="Ensembl"/>
        </authorList>
    </citation>
    <scope>IDENTIFICATION</scope>
</reference>
<dbReference type="Ensembl" id="ENSAPOT00000013298.1">
    <property type="protein sequence ID" value="ENSAPOP00000002524.1"/>
    <property type="gene ID" value="ENSAPOG00000003924.1"/>
</dbReference>
<dbReference type="InParanoid" id="A0A3Q1EGP3"/>
<dbReference type="AlphaFoldDB" id="A0A3Q1EGP3"/>
<evidence type="ECO:0000313" key="6">
    <source>
        <dbReference type="Ensembl" id="ENSAPOP00000002524.1"/>
    </source>
</evidence>
<evidence type="ECO:0000256" key="2">
    <source>
        <dbReference type="ARBA" id="ARBA00022723"/>
    </source>
</evidence>
<dbReference type="Pfam" id="PF13359">
    <property type="entry name" value="DDE_Tnp_4"/>
    <property type="match status" value="1"/>
</dbReference>
<evidence type="ECO:0008006" key="8">
    <source>
        <dbReference type="Google" id="ProtNLM"/>
    </source>
</evidence>
<evidence type="ECO:0000256" key="1">
    <source>
        <dbReference type="ARBA" id="ARBA00001968"/>
    </source>
</evidence>
<dbReference type="Pfam" id="PF13613">
    <property type="entry name" value="HTH_Tnp_4"/>
    <property type="match status" value="1"/>
</dbReference>
<protein>
    <recommendedName>
        <fullName evidence="8">DDE Tnp4 domain-containing protein</fullName>
    </recommendedName>
</protein>
<keyword evidence="7" id="KW-1185">Reference proteome</keyword>
<proteinExistence type="predicted"/>
<keyword evidence="3" id="KW-0175">Coiled coil</keyword>